<sequence length="86" mass="9860">MSVSHSAEYWNDMERQVAERVRAGLACNAVERQPTIVFLREAEEAARKEYDRNQTVQIISSGRRLLGDKVNLDKANGRYAYCLGKR</sequence>
<comment type="caution">
    <text evidence="1">The sequence shown here is derived from an EMBL/GenBank/DDBJ whole genome shotgun (WGS) entry which is preliminary data.</text>
</comment>
<dbReference type="Proteomes" id="UP001055101">
    <property type="component" value="Unassembled WGS sequence"/>
</dbReference>
<evidence type="ECO:0000313" key="1">
    <source>
        <dbReference type="EMBL" id="GJE56957.1"/>
    </source>
</evidence>
<organism evidence="1 2">
    <name type="scientific">Methylobacterium thuringiense</name>
    <dbReference type="NCBI Taxonomy" id="1003091"/>
    <lineage>
        <taxon>Bacteria</taxon>
        <taxon>Pseudomonadati</taxon>
        <taxon>Pseudomonadota</taxon>
        <taxon>Alphaproteobacteria</taxon>
        <taxon>Hyphomicrobiales</taxon>
        <taxon>Methylobacteriaceae</taxon>
        <taxon>Methylobacterium</taxon>
    </lineage>
</organism>
<protein>
    <submittedName>
        <fullName evidence="1">Uncharacterized protein</fullName>
    </submittedName>
</protein>
<dbReference type="RefSeq" id="WP_238232487.1">
    <property type="nucleotide sequence ID" value="NZ_BPRA01000015.1"/>
</dbReference>
<dbReference type="EMBL" id="BPRA01000015">
    <property type="protein sequence ID" value="GJE56957.1"/>
    <property type="molecule type" value="Genomic_DNA"/>
</dbReference>
<evidence type="ECO:0000313" key="2">
    <source>
        <dbReference type="Proteomes" id="UP001055101"/>
    </source>
</evidence>
<accession>A0ABQ4TQL3</accession>
<gene>
    <name evidence="1" type="ORF">EKPJFOCH_3467</name>
</gene>
<keyword evidence="2" id="KW-1185">Reference proteome</keyword>
<reference evidence="1" key="2">
    <citation type="submission" date="2021-08" db="EMBL/GenBank/DDBJ databases">
        <authorList>
            <person name="Tani A."/>
            <person name="Ola A."/>
            <person name="Ogura Y."/>
            <person name="Katsura K."/>
            <person name="Hayashi T."/>
        </authorList>
    </citation>
    <scope>NUCLEOTIDE SEQUENCE</scope>
    <source>
        <strain evidence="1">DSM 23674</strain>
    </source>
</reference>
<proteinExistence type="predicted"/>
<reference evidence="1" key="1">
    <citation type="journal article" date="2021" name="Front. Microbiol.">
        <title>Comprehensive Comparative Genomics and Phenotyping of Methylobacterium Species.</title>
        <authorList>
            <person name="Alessa O."/>
            <person name="Ogura Y."/>
            <person name="Fujitani Y."/>
            <person name="Takami H."/>
            <person name="Hayashi T."/>
            <person name="Sahin N."/>
            <person name="Tani A."/>
        </authorList>
    </citation>
    <scope>NUCLEOTIDE SEQUENCE</scope>
    <source>
        <strain evidence="1">DSM 23674</strain>
    </source>
</reference>
<name>A0ABQ4TQL3_9HYPH</name>